<gene>
    <name evidence="2" type="ORF">AUR64_09580</name>
</gene>
<protein>
    <submittedName>
        <fullName evidence="2">Cox cluster protein</fullName>
    </submittedName>
</protein>
<comment type="caution">
    <text evidence="2">The sequence shown here is derived from an EMBL/GenBank/DDBJ whole genome shotgun (WGS) entry which is preliminary data.</text>
</comment>
<dbReference type="InterPro" id="IPR055963">
    <property type="entry name" value="DUF7541"/>
</dbReference>
<sequence>MDENPGLSEQYRTASPWPFFIALSIPLAEAGILFNLFAVAVGGLLLFFGCCAGMLQEAGYVDRPWRSLVVGAVIVLAFGGLLLYADTQVANEAVQLAERGYAVLVAGIILFVGGLLGEVFVDDGEFAV</sequence>
<dbReference type="STRING" id="1514971.AUR64_09580"/>
<dbReference type="AlphaFoldDB" id="A0A0W1R8Y8"/>
<feature type="transmembrane region" description="Helical" evidence="1">
    <location>
        <begin position="100"/>
        <end position="121"/>
    </location>
</feature>
<dbReference type="RefSeq" id="WP_058581224.1">
    <property type="nucleotide sequence ID" value="NZ_LOPU01000018.1"/>
</dbReference>
<feature type="transmembrane region" description="Helical" evidence="1">
    <location>
        <begin position="67"/>
        <end position="85"/>
    </location>
</feature>
<proteinExistence type="predicted"/>
<name>A0A0W1R8Y8_9EURY</name>
<dbReference type="Pfam" id="PF24396">
    <property type="entry name" value="DUF7541"/>
    <property type="match status" value="1"/>
</dbReference>
<accession>A0A0W1R8Y8</accession>
<reference evidence="2 3" key="1">
    <citation type="submission" date="2015-12" db="EMBL/GenBank/DDBJ databases">
        <title>Haloprofundus marisrubri gen. nov., sp. nov., an extremely halophilic archaeon isolated from the Discovery deep brine-seawater interface in the Red Sea.</title>
        <authorList>
            <person name="Zhang G."/>
            <person name="Stingl U."/>
            <person name="Rashid M."/>
        </authorList>
    </citation>
    <scope>NUCLEOTIDE SEQUENCE [LARGE SCALE GENOMIC DNA]</scope>
    <source>
        <strain evidence="2 3">SB9</strain>
    </source>
</reference>
<dbReference type="OrthoDB" id="206484at2157"/>
<organism evidence="2 3">
    <name type="scientific">Haloprofundus marisrubri</name>
    <dbReference type="NCBI Taxonomy" id="1514971"/>
    <lineage>
        <taxon>Archaea</taxon>
        <taxon>Methanobacteriati</taxon>
        <taxon>Methanobacteriota</taxon>
        <taxon>Stenosarchaea group</taxon>
        <taxon>Halobacteria</taxon>
        <taxon>Halobacteriales</taxon>
        <taxon>Haloferacaceae</taxon>
        <taxon>Haloprofundus</taxon>
    </lineage>
</organism>
<keyword evidence="1" id="KW-0472">Membrane</keyword>
<dbReference type="Proteomes" id="UP000054387">
    <property type="component" value="Unassembled WGS sequence"/>
</dbReference>
<evidence type="ECO:0000313" key="3">
    <source>
        <dbReference type="Proteomes" id="UP000054387"/>
    </source>
</evidence>
<keyword evidence="1" id="KW-1133">Transmembrane helix</keyword>
<keyword evidence="3" id="KW-1185">Reference proteome</keyword>
<keyword evidence="1" id="KW-0812">Transmembrane</keyword>
<dbReference type="EMBL" id="LOPU01000018">
    <property type="protein sequence ID" value="KTG09869.1"/>
    <property type="molecule type" value="Genomic_DNA"/>
</dbReference>
<evidence type="ECO:0000256" key="1">
    <source>
        <dbReference type="SAM" id="Phobius"/>
    </source>
</evidence>
<feature type="transmembrane region" description="Helical" evidence="1">
    <location>
        <begin position="32"/>
        <end position="55"/>
    </location>
</feature>
<evidence type="ECO:0000313" key="2">
    <source>
        <dbReference type="EMBL" id="KTG09869.1"/>
    </source>
</evidence>